<keyword evidence="2" id="KW-0233">DNA recombination</keyword>
<dbReference type="InterPro" id="IPR050090">
    <property type="entry name" value="Tyrosine_recombinase_XerCD"/>
</dbReference>
<feature type="domain" description="Tyr recombinase" evidence="4">
    <location>
        <begin position="193"/>
        <end position="400"/>
    </location>
</feature>
<evidence type="ECO:0000259" key="4">
    <source>
        <dbReference type="PROSITE" id="PS51898"/>
    </source>
</evidence>
<evidence type="ECO:0000256" key="2">
    <source>
        <dbReference type="ARBA" id="ARBA00023172"/>
    </source>
</evidence>
<dbReference type="SUPFAM" id="SSF56349">
    <property type="entry name" value="DNA breaking-rejoining enzymes"/>
    <property type="match status" value="1"/>
</dbReference>
<sequence>MERELSRNSKGARLWLKPAEYDRKTGKLRKRSVWLIRDGEISLVTGCAPAEREEAEKQLADYIATKYKPDREKDRPAAQILVTDVLQLYAEEVAPGHARPGKTSERLVQLGEWWQGKTLAEVAGKTCREYTAWRVGQPWKSAKPEKTGKPPRMVTEAGVRRELEDLRAAINYHRKEGYCREVVEVTLPAKSVAKERWLTRTEAARLLWTCWRTREMRTIPKGPRRGQLVVSDRYRWRHLARFILVGLYTGTRAAAICGAALKVTPGSGYVDLDQGVLYRRPHGRAETKKRQPPARLPPRLLSHIRRWAQHRGDDTISKTHVVEYQGVPIRETNKAFALAVAAAGLGPDVTPHVLRHTAATWMMQHGADLWDAAGYLGMSVQMLERTYGHHHPDHQQSAIDAVTAKRRK</sequence>
<protein>
    <recommendedName>
        <fullName evidence="4">Tyr recombinase domain-containing protein</fullName>
    </recommendedName>
</protein>
<dbReference type="PROSITE" id="PS51898">
    <property type="entry name" value="TYR_RECOMBINASE"/>
    <property type="match status" value="1"/>
</dbReference>
<accession>A0ABQ5W1U0</accession>
<organism evidence="5 6">
    <name type="scientific">Devosia nitrariae</name>
    <dbReference type="NCBI Taxonomy" id="2071872"/>
    <lineage>
        <taxon>Bacteria</taxon>
        <taxon>Pseudomonadati</taxon>
        <taxon>Pseudomonadota</taxon>
        <taxon>Alphaproteobacteria</taxon>
        <taxon>Hyphomicrobiales</taxon>
        <taxon>Devosiaceae</taxon>
        <taxon>Devosia</taxon>
    </lineage>
</organism>
<evidence type="ECO:0000256" key="1">
    <source>
        <dbReference type="ARBA" id="ARBA00022908"/>
    </source>
</evidence>
<dbReference type="EMBL" id="BSNS01000004">
    <property type="protein sequence ID" value="GLQ53635.1"/>
    <property type="molecule type" value="Genomic_DNA"/>
</dbReference>
<name>A0ABQ5W1U0_9HYPH</name>
<evidence type="ECO:0000313" key="5">
    <source>
        <dbReference type="EMBL" id="GLQ53635.1"/>
    </source>
</evidence>
<dbReference type="InterPro" id="IPR002104">
    <property type="entry name" value="Integrase_catalytic"/>
</dbReference>
<comment type="caution">
    <text evidence="5">The sequence shown here is derived from an EMBL/GenBank/DDBJ whole genome shotgun (WGS) entry which is preliminary data.</text>
</comment>
<keyword evidence="1" id="KW-0229">DNA integration</keyword>
<dbReference type="InterPro" id="IPR011010">
    <property type="entry name" value="DNA_brk_join_enz"/>
</dbReference>
<reference evidence="6" key="1">
    <citation type="journal article" date="2019" name="Int. J. Syst. Evol. Microbiol.">
        <title>The Global Catalogue of Microorganisms (GCM) 10K type strain sequencing project: providing services to taxonomists for standard genome sequencing and annotation.</title>
        <authorList>
            <consortium name="The Broad Institute Genomics Platform"/>
            <consortium name="The Broad Institute Genome Sequencing Center for Infectious Disease"/>
            <person name="Wu L."/>
            <person name="Ma J."/>
        </authorList>
    </citation>
    <scope>NUCLEOTIDE SEQUENCE [LARGE SCALE GENOMIC DNA]</scope>
    <source>
        <strain evidence="6">NBRC 112416</strain>
    </source>
</reference>
<evidence type="ECO:0000256" key="3">
    <source>
        <dbReference type="SAM" id="MobiDB-lite"/>
    </source>
</evidence>
<dbReference type="Pfam" id="PF00589">
    <property type="entry name" value="Phage_integrase"/>
    <property type="match status" value="1"/>
</dbReference>
<dbReference type="Gene3D" id="1.10.443.10">
    <property type="entry name" value="Intergrase catalytic core"/>
    <property type="match status" value="1"/>
</dbReference>
<gene>
    <name evidence="5" type="ORF">GCM10010862_08940</name>
</gene>
<keyword evidence="6" id="KW-1185">Reference proteome</keyword>
<proteinExistence type="predicted"/>
<dbReference type="PANTHER" id="PTHR30349">
    <property type="entry name" value="PHAGE INTEGRASE-RELATED"/>
    <property type="match status" value="1"/>
</dbReference>
<evidence type="ECO:0000313" key="6">
    <source>
        <dbReference type="Proteomes" id="UP001156691"/>
    </source>
</evidence>
<dbReference type="Proteomes" id="UP001156691">
    <property type="component" value="Unassembled WGS sequence"/>
</dbReference>
<dbReference type="InterPro" id="IPR013762">
    <property type="entry name" value="Integrase-like_cat_sf"/>
</dbReference>
<dbReference type="PANTHER" id="PTHR30349:SF88">
    <property type="entry name" value="BLL1584 PROTEIN"/>
    <property type="match status" value="1"/>
</dbReference>
<feature type="region of interest" description="Disordered" evidence="3">
    <location>
        <begin position="389"/>
        <end position="408"/>
    </location>
</feature>